<proteinExistence type="inferred from homology"/>
<feature type="transmembrane region" description="Helical" evidence="7">
    <location>
        <begin position="160"/>
        <end position="178"/>
    </location>
</feature>
<sequence>MKTPKKYNINADVVRILAGFGVVLIPVTDPFIGYPPTMGTRGFSWELIHLINTFFRTSVPLFIMLSGFLILDPTKPFDPQTFYRKRLWRVGIPFVFWVMVELAWTYFNSETAPTLFQLFEKIIGVNLGHLYFLAIILDLYYVTPYILAFLKNTSRKMHTYLLYNAFGFTLLLSGINAISYEADVITADNIITIFLPFICYYIAGYYFKDVVLKYATSFWMIVVYGALAFITAMASNGDVGAYPRQYGSPFIIVMTIISFLYLMRNISIEKLSKSKFATNSVRFLASMIFGIYLTHMLVINLFDYWYGIVPESVPSPMWLYVLFKLGIVSIVSFAVVVMRKRIPYFRAVFG</sequence>
<feature type="transmembrane region" description="Helical" evidence="7">
    <location>
        <begin position="53"/>
        <end position="71"/>
    </location>
</feature>
<feature type="domain" description="Acyltransferase 3" evidence="8">
    <location>
        <begin position="10"/>
        <end position="335"/>
    </location>
</feature>
<evidence type="ECO:0000313" key="9">
    <source>
        <dbReference type="EMBL" id="KKR91549.1"/>
    </source>
</evidence>
<dbReference type="PANTHER" id="PTHR40074">
    <property type="entry name" value="O-ACETYLTRANSFERASE WECH"/>
    <property type="match status" value="1"/>
</dbReference>
<evidence type="ECO:0000256" key="2">
    <source>
        <dbReference type="ARBA" id="ARBA00007400"/>
    </source>
</evidence>
<keyword evidence="5 7" id="KW-1133">Transmembrane helix</keyword>
<dbReference type="GO" id="GO:0016413">
    <property type="term" value="F:O-acetyltransferase activity"/>
    <property type="evidence" value="ECO:0007669"/>
    <property type="project" value="TreeGrafter"/>
</dbReference>
<feature type="transmembrane region" description="Helical" evidence="7">
    <location>
        <begin position="283"/>
        <end position="305"/>
    </location>
</feature>
<keyword evidence="6 7" id="KW-0472">Membrane</keyword>
<dbReference type="AlphaFoldDB" id="A0A0G0URZ9"/>
<dbReference type="GO" id="GO:0009246">
    <property type="term" value="P:enterobacterial common antigen biosynthetic process"/>
    <property type="evidence" value="ECO:0007669"/>
    <property type="project" value="TreeGrafter"/>
</dbReference>
<evidence type="ECO:0000256" key="3">
    <source>
        <dbReference type="ARBA" id="ARBA00022475"/>
    </source>
</evidence>
<feature type="transmembrane region" description="Helical" evidence="7">
    <location>
        <begin position="12"/>
        <end position="33"/>
    </location>
</feature>
<evidence type="ECO:0000256" key="5">
    <source>
        <dbReference type="ARBA" id="ARBA00022989"/>
    </source>
</evidence>
<keyword evidence="3" id="KW-1003">Cell membrane</keyword>
<feature type="transmembrane region" description="Helical" evidence="7">
    <location>
        <begin position="87"/>
        <end position="107"/>
    </location>
</feature>
<feature type="transmembrane region" description="Helical" evidence="7">
    <location>
        <begin position="214"/>
        <end position="234"/>
    </location>
</feature>
<feature type="transmembrane region" description="Helical" evidence="7">
    <location>
        <begin position="246"/>
        <end position="263"/>
    </location>
</feature>
<feature type="transmembrane region" description="Helical" evidence="7">
    <location>
        <begin position="127"/>
        <end position="148"/>
    </location>
</feature>
<evidence type="ECO:0000256" key="4">
    <source>
        <dbReference type="ARBA" id="ARBA00022692"/>
    </source>
</evidence>
<evidence type="ECO:0000256" key="6">
    <source>
        <dbReference type="ARBA" id="ARBA00023136"/>
    </source>
</evidence>
<comment type="similarity">
    <text evidence="2">Belongs to the acyltransferase 3 family.</text>
</comment>
<dbReference type="PANTHER" id="PTHR40074:SF2">
    <property type="entry name" value="O-ACETYLTRANSFERASE WECH"/>
    <property type="match status" value="1"/>
</dbReference>
<evidence type="ECO:0000256" key="1">
    <source>
        <dbReference type="ARBA" id="ARBA00004651"/>
    </source>
</evidence>
<feature type="transmembrane region" description="Helical" evidence="7">
    <location>
        <begin position="190"/>
        <end position="207"/>
    </location>
</feature>
<dbReference type="EMBL" id="LCAN01000035">
    <property type="protein sequence ID" value="KKR91549.1"/>
    <property type="molecule type" value="Genomic_DNA"/>
</dbReference>
<evidence type="ECO:0000259" key="8">
    <source>
        <dbReference type="Pfam" id="PF01757"/>
    </source>
</evidence>
<name>A0A0G0URZ9_9BACT</name>
<dbReference type="InterPro" id="IPR002656">
    <property type="entry name" value="Acyl_transf_3_dom"/>
</dbReference>
<keyword evidence="4 7" id="KW-0812">Transmembrane</keyword>
<comment type="subcellular location">
    <subcellularLocation>
        <location evidence="1">Cell membrane</location>
        <topology evidence="1">Multi-pass membrane protein</topology>
    </subcellularLocation>
</comment>
<comment type="caution">
    <text evidence="9">The sequence shown here is derived from an EMBL/GenBank/DDBJ whole genome shotgun (WGS) entry which is preliminary data.</text>
</comment>
<evidence type="ECO:0000256" key="7">
    <source>
        <dbReference type="SAM" id="Phobius"/>
    </source>
</evidence>
<dbReference type="Pfam" id="PF01757">
    <property type="entry name" value="Acyl_transf_3"/>
    <property type="match status" value="1"/>
</dbReference>
<evidence type="ECO:0000313" key="10">
    <source>
        <dbReference type="Proteomes" id="UP000034961"/>
    </source>
</evidence>
<reference evidence="9 10" key="1">
    <citation type="journal article" date="2015" name="Nature">
        <title>rRNA introns, odd ribosomes, and small enigmatic genomes across a large radiation of phyla.</title>
        <authorList>
            <person name="Brown C.T."/>
            <person name="Hug L.A."/>
            <person name="Thomas B.C."/>
            <person name="Sharon I."/>
            <person name="Castelle C.J."/>
            <person name="Singh A."/>
            <person name="Wilkins M.J."/>
            <person name="Williams K.H."/>
            <person name="Banfield J.F."/>
        </authorList>
    </citation>
    <scope>NUCLEOTIDE SEQUENCE [LARGE SCALE GENOMIC DNA]</scope>
</reference>
<dbReference type="Proteomes" id="UP000034961">
    <property type="component" value="Unassembled WGS sequence"/>
</dbReference>
<accession>A0A0G0URZ9</accession>
<organism evidence="9 10">
    <name type="scientific">Candidatus Roizmanbacteria bacterium GW2011_GWA1_41_13</name>
    <dbReference type="NCBI Taxonomy" id="1618474"/>
    <lineage>
        <taxon>Bacteria</taxon>
        <taxon>Candidatus Roizmaniibacteriota</taxon>
    </lineage>
</organism>
<dbReference type="GO" id="GO:0005886">
    <property type="term" value="C:plasma membrane"/>
    <property type="evidence" value="ECO:0007669"/>
    <property type="project" value="UniProtKB-SubCell"/>
</dbReference>
<gene>
    <name evidence="9" type="ORF">UU41_C0035G0014</name>
</gene>
<protein>
    <submittedName>
        <fullName evidence="9">Conserved hypothetical transmembrane protein</fullName>
    </submittedName>
</protein>
<feature type="transmembrane region" description="Helical" evidence="7">
    <location>
        <begin position="317"/>
        <end position="337"/>
    </location>
</feature>